<dbReference type="EMBL" id="JBAMMX010000004">
    <property type="protein sequence ID" value="KAK6942117.1"/>
    <property type="molecule type" value="Genomic_DNA"/>
</dbReference>
<keyword evidence="2" id="KW-1133">Transmembrane helix</keyword>
<evidence type="ECO:0000256" key="1">
    <source>
        <dbReference type="SAM" id="MobiDB-lite"/>
    </source>
</evidence>
<dbReference type="InterPro" id="IPR055464">
    <property type="entry name" value="DUF7036"/>
</dbReference>
<reference evidence="4 5" key="1">
    <citation type="submission" date="2023-12" db="EMBL/GenBank/DDBJ databases">
        <title>A high-quality genome assembly for Dillenia turbinata (Dilleniales).</title>
        <authorList>
            <person name="Chanderbali A."/>
        </authorList>
    </citation>
    <scope>NUCLEOTIDE SEQUENCE [LARGE SCALE GENOMIC DNA]</scope>
    <source>
        <strain evidence="4">LSX21</strain>
        <tissue evidence="4">Leaf</tissue>
    </source>
</reference>
<comment type="caution">
    <text evidence="4">The sequence shown here is derived from an EMBL/GenBank/DDBJ whole genome shotgun (WGS) entry which is preliminary data.</text>
</comment>
<gene>
    <name evidence="4" type="ORF">RJ641_027494</name>
</gene>
<keyword evidence="2" id="KW-0812">Transmembrane</keyword>
<evidence type="ECO:0000256" key="2">
    <source>
        <dbReference type="SAM" id="Phobius"/>
    </source>
</evidence>
<dbReference type="Proteomes" id="UP001370490">
    <property type="component" value="Unassembled WGS sequence"/>
</dbReference>
<evidence type="ECO:0000259" key="3">
    <source>
        <dbReference type="Pfam" id="PF23041"/>
    </source>
</evidence>
<feature type="domain" description="DUF7036" evidence="3">
    <location>
        <begin position="87"/>
        <end position="177"/>
    </location>
</feature>
<accession>A0AAN8WA83</accession>
<feature type="region of interest" description="Disordered" evidence="1">
    <location>
        <begin position="312"/>
        <end position="467"/>
    </location>
</feature>
<dbReference type="AlphaFoldDB" id="A0AAN8WA83"/>
<proteinExistence type="predicted"/>
<keyword evidence="2" id="KW-0472">Membrane</keyword>
<organism evidence="4 5">
    <name type="scientific">Dillenia turbinata</name>
    <dbReference type="NCBI Taxonomy" id="194707"/>
    <lineage>
        <taxon>Eukaryota</taxon>
        <taxon>Viridiplantae</taxon>
        <taxon>Streptophyta</taxon>
        <taxon>Embryophyta</taxon>
        <taxon>Tracheophyta</taxon>
        <taxon>Spermatophyta</taxon>
        <taxon>Magnoliopsida</taxon>
        <taxon>eudicotyledons</taxon>
        <taxon>Gunneridae</taxon>
        <taxon>Pentapetalae</taxon>
        <taxon>Dilleniales</taxon>
        <taxon>Dilleniaceae</taxon>
        <taxon>Dillenia</taxon>
    </lineage>
</organism>
<dbReference type="Pfam" id="PF23041">
    <property type="entry name" value="DUF7036"/>
    <property type="match status" value="2"/>
</dbReference>
<feature type="compositionally biased region" description="Low complexity" evidence="1">
    <location>
        <begin position="423"/>
        <end position="434"/>
    </location>
</feature>
<keyword evidence="5" id="KW-1185">Reference proteome</keyword>
<feature type="compositionally biased region" description="Polar residues" evidence="1">
    <location>
        <begin position="441"/>
        <end position="459"/>
    </location>
</feature>
<protein>
    <recommendedName>
        <fullName evidence="3">DUF7036 domain-containing protein</fullName>
    </recommendedName>
</protein>
<sequence length="467" mass="51189">MGKPEEEHSLSVSTIIVETESVQTPETAPRCCKFRRVVSFRCVFALLLGLAVLVSALFWLPPFYNHNRDQGYPDPDSRFQDYDIVASFKVKKSVDILKDNVLRLEDDISGEIDGAATKVVIFSLEPSDVSNTTKIVFAVDSDSRNARISLPAESLIRANFEYLVIHQSLRLTESLFGIPFSFEVLKFRGGITVIPPQSAFLLQKVQISFHFTLNFPIDQIQESFQELMSQLRSGLRLASDENLYISLTNYEGSTVARPTTVQSSVLLAVGITPSTTRQKQLAHTITNSHAKNLGLNNTEFGRVKQVHLSSILPLGGDAPSSSPSPTPLPLSHHHHHQHHLAGFAPTSAPVPAPERGSHAPKGSPTPQRSYVAQPPGCRWYKRRYPNNPKKQPSFGPSVAPVPSPEYFAPTPSAQLQVNPPAPSTHATPSSPLPSVVFSHVQPPSESAEPPNQGQSNAPSPLSWWGNL</sequence>
<dbReference type="PANTHER" id="PTHR33826:SF2">
    <property type="entry name" value="HYDROXYPROLINE-RICH GLYCOPROTEIN FAMILY PROTEIN"/>
    <property type="match status" value="1"/>
</dbReference>
<name>A0AAN8WA83_9MAGN</name>
<evidence type="ECO:0000313" key="5">
    <source>
        <dbReference type="Proteomes" id="UP001370490"/>
    </source>
</evidence>
<evidence type="ECO:0000313" key="4">
    <source>
        <dbReference type="EMBL" id="KAK6942117.1"/>
    </source>
</evidence>
<feature type="transmembrane region" description="Helical" evidence="2">
    <location>
        <begin position="38"/>
        <end position="60"/>
    </location>
</feature>
<feature type="domain" description="DUF7036" evidence="3">
    <location>
        <begin position="211"/>
        <end position="301"/>
    </location>
</feature>
<dbReference type="PANTHER" id="PTHR33826">
    <property type="entry name" value="F20B24.21"/>
    <property type="match status" value="1"/>
</dbReference>